<dbReference type="AlphaFoldDB" id="A0A5N1IUS2"/>
<dbReference type="Proteomes" id="UP000326570">
    <property type="component" value="Unassembled WGS sequence"/>
</dbReference>
<dbReference type="CDD" id="cd00657">
    <property type="entry name" value="Ferritin_like"/>
    <property type="match status" value="1"/>
</dbReference>
<proteinExistence type="predicted"/>
<dbReference type="EMBL" id="VTWT01000005">
    <property type="protein sequence ID" value="KAA9333681.1"/>
    <property type="molecule type" value="Genomic_DNA"/>
</dbReference>
<evidence type="ECO:0000313" key="2">
    <source>
        <dbReference type="Proteomes" id="UP000326570"/>
    </source>
</evidence>
<dbReference type="Pfam" id="PF13668">
    <property type="entry name" value="Ferritin_2"/>
    <property type="match status" value="1"/>
</dbReference>
<name>A0A5N1IUS2_9BACT</name>
<sequence>MFNKKNPDLETGSSLITALQRPLERRLFLKYAGATAAFTGLILSGCSNDDDDTTKPPTNNEVVDPANNPNATDAVNLGTGDVGILNYAYALEQLEAAFYTRVVAGFYSGASTAEQQILTDIRDHEVAHRNFFKDALTAAGATPIPELKVNFTSINFSDRGSVLATAKAFEDLGVAAYNGAGKLLQNKAYLLIAGKIVSVEARHAAVIRDLINNGSFADNSVIDANGLDRAMMPLDVISAADKYITTNINANNLPK</sequence>
<dbReference type="Gene3D" id="1.20.1260.10">
    <property type="match status" value="1"/>
</dbReference>
<dbReference type="SUPFAM" id="SSF47240">
    <property type="entry name" value="Ferritin-like"/>
    <property type="match status" value="1"/>
</dbReference>
<dbReference type="InterPro" id="IPR012347">
    <property type="entry name" value="Ferritin-like"/>
</dbReference>
<reference evidence="1 2" key="1">
    <citation type="submission" date="2019-09" db="EMBL/GenBank/DDBJ databases">
        <title>Genome sequence of Adhaeribacter sp. M2.</title>
        <authorList>
            <person name="Srinivasan S."/>
        </authorList>
    </citation>
    <scope>NUCLEOTIDE SEQUENCE [LARGE SCALE GENOMIC DNA]</scope>
    <source>
        <strain evidence="1 2">M2</strain>
    </source>
</reference>
<dbReference type="RefSeq" id="WP_150903847.1">
    <property type="nucleotide sequence ID" value="NZ_VTWT01000005.1"/>
</dbReference>
<accession>A0A5N1IUS2</accession>
<evidence type="ECO:0000313" key="1">
    <source>
        <dbReference type="EMBL" id="KAA9333681.1"/>
    </source>
</evidence>
<gene>
    <name evidence="1" type="ORF">F0P94_10555</name>
</gene>
<keyword evidence="2" id="KW-1185">Reference proteome</keyword>
<dbReference type="InterPro" id="IPR009078">
    <property type="entry name" value="Ferritin-like_SF"/>
</dbReference>
<protein>
    <submittedName>
        <fullName evidence="1">Ferritin-like domain-containing protein</fullName>
    </submittedName>
</protein>
<comment type="caution">
    <text evidence="1">The sequence shown here is derived from an EMBL/GenBank/DDBJ whole genome shotgun (WGS) entry which is preliminary data.</text>
</comment>
<organism evidence="1 2">
    <name type="scientific">Adhaeribacter soli</name>
    <dbReference type="NCBI Taxonomy" id="2607655"/>
    <lineage>
        <taxon>Bacteria</taxon>
        <taxon>Pseudomonadati</taxon>
        <taxon>Bacteroidota</taxon>
        <taxon>Cytophagia</taxon>
        <taxon>Cytophagales</taxon>
        <taxon>Hymenobacteraceae</taxon>
        <taxon>Adhaeribacter</taxon>
    </lineage>
</organism>